<dbReference type="KEGG" id="afx:JZ786_01505"/>
<dbReference type="EMBL" id="CP071182">
    <property type="protein sequence ID" value="QSO47754.1"/>
    <property type="molecule type" value="Genomic_DNA"/>
</dbReference>
<reference evidence="1 2" key="1">
    <citation type="submission" date="2021-02" db="EMBL/GenBank/DDBJ databases">
        <title>Alicyclobacillus curvatus sp. nov. and Alicyclobacillus mengziensis sp. nov., two acidophilic bacteria isolated from acid mine drainage.</title>
        <authorList>
            <person name="Huang Y."/>
        </authorList>
    </citation>
    <scope>NUCLEOTIDE SEQUENCE [LARGE SCALE GENOMIC DNA]</scope>
    <source>
        <strain evidence="1 2">S30H14</strain>
    </source>
</reference>
<organism evidence="1 2">
    <name type="scientific">Alicyclobacillus mengziensis</name>
    <dbReference type="NCBI Taxonomy" id="2931921"/>
    <lineage>
        <taxon>Bacteria</taxon>
        <taxon>Bacillati</taxon>
        <taxon>Bacillota</taxon>
        <taxon>Bacilli</taxon>
        <taxon>Bacillales</taxon>
        <taxon>Alicyclobacillaceae</taxon>
        <taxon>Alicyclobacillus</taxon>
    </lineage>
</organism>
<accession>A0A9X7VZA7</accession>
<sequence>MSTAQPAETSKRNFMMSTEIFEQPNIDIYAQMIFIVMRSYAGEATVPTLDELAKYGRMTDKQAVKALQDLVNHRILTHKLFRQIIGDFADDRLSWAAKGILAFCKDHRMAGLRDIINMASQSGDNEHTIRKALRELRDLGYLEDYPELKKTTN</sequence>
<gene>
    <name evidence="1" type="ORF">JZ786_01505</name>
</gene>
<dbReference type="RefSeq" id="WP_206657097.1">
    <property type="nucleotide sequence ID" value="NZ_CP071182.1"/>
</dbReference>
<evidence type="ECO:0000313" key="2">
    <source>
        <dbReference type="Proteomes" id="UP000663505"/>
    </source>
</evidence>
<dbReference type="AlphaFoldDB" id="A0A9X7VZA7"/>
<protein>
    <recommendedName>
        <fullName evidence="3">DnaD domain protein</fullName>
    </recommendedName>
</protein>
<proteinExistence type="predicted"/>
<keyword evidence="2" id="KW-1185">Reference proteome</keyword>
<evidence type="ECO:0008006" key="3">
    <source>
        <dbReference type="Google" id="ProtNLM"/>
    </source>
</evidence>
<dbReference type="Proteomes" id="UP000663505">
    <property type="component" value="Chromosome"/>
</dbReference>
<name>A0A9X7VZA7_9BACL</name>
<evidence type="ECO:0000313" key="1">
    <source>
        <dbReference type="EMBL" id="QSO47754.1"/>
    </source>
</evidence>